<organism evidence="9 10">
    <name type="scientific">Macrolepiota fuliginosa MF-IS2</name>
    <dbReference type="NCBI Taxonomy" id="1400762"/>
    <lineage>
        <taxon>Eukaryota</taxon>
        <taxon>Fungi</taxon>
        <taxon>Dikarya</taxon>
        <taxon>Basidiomycota</taxon>
        <taxon>Agaricomycotina</taxon>
        <taxon>Agaricomycetes</taxon>
        <taxon>Agaricomycetidae</taxon>
        <taxon>Agaricales</taxon>
        <taxon>Agaricineae</taxon>
        <taxon>Agaricaceae</taxon>
        <taxon>Macrolepiota</taxon>
    </lineage>
</organism>
<dbReference type="EMBL" id="MU151096">
    <property type="protein sequence ID" value="KAF9450845.1"/>
    <property type="molecule type" value="Genomic_DNA"/>
</dbReference>
<feature type="compositionally biased region" description="Basic and acidic residues" evidence="8">
    <location>
        <begin position="259"/>
        <end position="275"/>
    </location>
</feature>
<dbReference type="GO" id="GO:0005886">
    <property type="term" value="C:plasma membrane"/>
    <property type="evidence" value="ECO:0007669"/>
    <property type="project" value="UniProtKB-SubCell"/>
</dbReference>
<sequence length="522" mass="58944">MSPLRIRKSVPLLDKGFRGPDPFAPRQSVGAEFVNALLATALFRCWHIIVAFAGWSTLITVLNDRGHMLNIDSALLTAVGTVLGFVITYRTTSSFQCYSDGRMLWSSIIFGSRNFARMVWFHVPDSEPVEGESLEQIKAKTLVEKKTVINLLEAYAVAVKHYLRGEDSIYYEDLYHHVKFLPAYTLPAGRPSMADHGSSITHDFTMAGAEGGESYRMKQQSCRSPDLPQPVTSPLAQSHAHDRTPDSVNHPRRQTTIVKPKDYHNRQDSKIQHSGDKKRVILPLSEEKNLCPSSMPPKYHLVDLFPFSLLIKFFLERGRSVQGRKAARLRAKMQSMSVSHNLPLEISLYLSSYIAAIQHRQVCDANTISSLLAALNLLVESLTGLERILTTPMPFSYETHLWSVTAIYCTVLPFMTWSTLKWVTIPTTTIITFFYYGFLAAGEEIENPFGYDKNDLNLDHFTNIIREELKAVTSTPPPDPSHWAFVPGNDLVFANNEGDERIPPSEWVKRGPDEILRTLSNW</sequence>
<keyword evidence="6" id="KW-0406">Ion transport</keyword>
<dbReference type="AlphaFoldDB" id="A0A9P5XJS6"/>
<accession>A0A9P5XJS6</accession>
<evidence type="ECO:0000313" key="9">
    <source>
        <dbReference type="EMBL" id="KAF9450845.1"/>
    </source>
</evidence>
<evidence type="ECO:0000256" key="7">
    <source>
        <dbReference type="ARBA" id="ARBA00023136"/>
    </source>
</evidence>
<comment type="caution">
    <text evidence="9">The sequence shown here is derived from an EMBL/GenBank/DDBJ whole genome shotgun (WGS) entry which is preliminary data.</text>
</comment>
<evidence type="ECO:0000256" key="8">
    <source>
        <dbReference type="SAM" id="MobiDB-lite"/>
    </source>
</evidence>
<dbReference type="Proteomes" id="UP000807342">
    <property type="component" value="Unassembled WGS sequence"/>
</dbReference>
<keyword evidence="4" id="KW-0812">Transmembrane</keyword>
<evidence type="ECO:0000256" key="6">
    <source>
        <dbReference type="ARBA" id="ARBA00023065"/>
    </source>
</evidence>
<dbReference type="InterPro" id="IPR044669">
    <property type="entry name" value="YneE/VCCN1/2-like"/>
</dbReference>
<keyword evidence="5" id="KW-1133">Transmembrane helix</keyword>
<evidence type="ECO:0000256" key="5">
    <source>
        <dbReference type="ARBA" id="ARBA00022989"/>
    </source>
</evidence>
<dbReference type="Pfam" id="PF25539">
    <property type="entry name" value="Bestrophin_2"/>
    <property type="match status" value="2"/>
</dbReference>
<keyword evidence="7" id="KW-0472">Membrane</keyword>
<gene>
    <name evidence="9" type="ORF">P691DRAFT_809367</name>
</gene>
<evidence type="ECO:0000313" key="10">
    <source>
        <dbReference type="Proteomes" id="UP000807342"/>
    </source>
</evidence>
<dbReference type="PANTHER" id="PTHR33281">
    <property type="entry name" value="UPF0187 PROTEIN YNEE"/>
    <property type="match status" value="1"/>
</dbReference>
<keyword evidence="2" id="KW-0813">Transport</keyword>
<feature type="region of interest" description="Disordered" evidence="8">
    <location>
        <begin position="214"/>
        <end position="275"/>
    </location>
</feature>
<dbReference type="GO" id="GO:0005254">
    <property type="term" value="F:chloride channel activity"/>
    <property type="evidence" value="ECO:0007669"/>
    <property type="project" value="InterPro"/>
</dbReference>
<keyword evidence="10" id="KW-1185">Reference proteome</keyword>
<keyword evidence="3" id="KW-1003">Cell membrane</keyword>
<name>A0A9P5XJS6_9AGAR</name>
<evidence type="ECO:0000256" key="4">
    <source>
        <dbReference type="ARBA" id="ARBA00022692"/>
    </source>
</evidence>
<dbReference type="OrthoDB" id="1368at2759"/>
<evidence type="ECO:0000256" key="3">
    <source>
        <dbReference type="ARBA" id="ARBA00022475"/>
    </source>
</evidence>
<evidence type="ECO:0000256" key="1">
    <source>
        <dbReference type="ARBA" id="ARBA00004651"/>
    </source>
</evidence>
<protein>
    <submittedName>
        <fullName evidence="9">UPF0187-domain-containing protein</fullName>
    </submittedName>
</protein>
<comment type="subcellular location">
    <subcellularLocation>
        <location evidence="1">Cell membrane</location>
        <topology evidence="1">Multi-pass membrane protein</topology>
    </subcellularLocation>
</comment>
<reference evidence="9" key="1">
    <citation type="submission" date="2020-11" db="EMBL/GenBank/DDBJ databases">
        <authorList>
            <consortium name="DOE Joint Genome Institute"/>
            <person name="Ahrendt S."/>
            <person name="Riley R."/>
            <person name="Andreopoulos W."/>
            <person name="Labutti K."/>
            <person name="Pangilinan J."/>
            <person name="Ruiz-Duenas F.J."/>
            <person name="Barrasa J.M."/>
            <person name="Sanchez-Garcia M."/>
            <person name="Camarero S."/>
            <person name="Miyauchi S."/>
            <person name="Serrano A."/>
            <person name="Linde D."/>
            <person name="Babiker R."/>
            <person name="Drula E."/>
            <person name="Ayuso-Fernandez I."/>
            <person name="Pacheco R."/>
            <person name="Padilla G."/>
            <person name="Ferreira P."/>
            <person name="Barriuso J."/>
            <person name="Kellner H."/>
            <person name="Castanera R."/>
            <person name="Alfaro M."/>
            <person name="Ramirez L."/>
            <person name="Pisabarro A.G."/>
            <person name="Kuo A."/>
            <person name="Tritt A."/>
            <person name="Lipzen A."/>
            <person name="He G."/>
            <person name="Yan M."/>
            <person name="Ng V."/>
            <person name="Cullen D."/>
            <person name="Martin F."/>
            <person name="Rosso M.-N."/>
            <person name="Henrissat B."/>
            <person name="Hibbett D."/>
            <person name="Martinez A.T."/>
            <person name="Grigoriev I.V."/>
        </authorList>
    </citation>
    <scope>NUCLEOTIDE SEQUENCE</scope>
    <source>
        <strain evidence="9">MF-IS2</strain>
    </source>
</reference>
<evidence type="ECO:0000256" key="2">
    <source>
        <dbReference type="ARBA" id="ARBA00022448"/>
    </source>
</evidence>
<proteinExistence type="predicted"/>
<dbReference type="PANTHER" id="PTHR33281:SF19">
    <property type="entry name" value="VOLTAGE-DEPENDENT ANION CHANNEL-FORMING PROTEIN YNEE"/>
    <property type="match status" value="1"/>
</dbReference>